<evidence type="ECO:0000313" key="2">
    <source>
        <dbReference type="EMBL" id="NMU93528.1"/>
    </source>
</evidence>
<dbReference type="AlphaFoldDB" id="A0A848NL36"/>
<name>A0A848NL36_9BURK</name>
<feature type="compositionally biased region" description="Basic and acidic residues" evidence="1">
    <location>
        <begin position="93"/>
        <end position="103"/>
    </location>
</feature>
<feature type="compositionally biased region" description="Basic and acidic residues" evidence="1">
    <location>
        <begin position="166"/>
        <end position="186"/>
    </location>
</feature>
<feature type="region of interest" description="Disordered" evidence="1">
    <location>
        <begin position="93"/>
        <end position="186"/>
    </location>
</feature>
<proteinExistence type="predicted"/>
<dbReference type="Pfam" id="PF02643">
    <property type="entry name" value="DUF192"/>
    <property type="match status" value="1"/>
</dbReference>
<dbReference type="InterPro" id="IPR003795">
    <property type="entry name" value="DUF192"/>
</dbReference>
<dbReference type="Gene3D" id="2.60.120.1140">
    <property type="entry name" value="Protein of unknown function DUF192"/>
    <property type="match status" value="1"/>
</dbReference>
<dbReference type="Proteomes" id="UP000542405">
    <property type="component" value="Unassembled WGS sequence"/>
</dbReference>
<dbReference type="EMBL" id="JABBZE010000695">
    <property type="protein sequence ID" value="NMU93528.1"/>
    <property type="molecule type" value="Genomic_DNA"/>
</dbReference>
<organism evidence="2 3">
    <name type="scientific">Achromobacter ruhlandii</name>
    <dbReference type="NCBI Taxonomy" id="72557"/>
    <lineage>
        <taxon>Bacteria</taxon>
        <taxon>Pseudomonadati</taxon>
        <taxon>Pseudomonadota</taxon>
        <taxon>Betaproteobacteria</taxon>
        <taxon>Burkholderiales</taxon>
        <taxon>Alcaligenaceae</taxon>
        <taxon>Achromobacter</taxon>
    </lineage>
</organism>
<gene>
    <name evidence="2" type="ORF">HGQ98_29555</name>
</gene>
<sequence>MGRLRGLLGRPPPGPRSGILLAPCRAVHTFGMRYAIDVAFVSRDGCVLKVCRALPPRRIASCLGAVAVVEVRAGAVDAEHGGVRRIEAAIEHARRRDRERDLQRAGQLRRQPQRDQQPRAQVQEQRDQDPGGGVHQEGPLVAPAGDAREEQGLGQAQSMPGHQHRRIPEQGCDHDVDDREDDERRA</sequence>
<accession>A0A848NL36</accession>
<protein>
    <submittedName>
        <fullName evidence="2">DUF192 domain-containing protein</fullName>
    </submittedName>
</protein>
<evidence type="ECO:0000313" key="3">
    <source>
        <dbReference type="Proteomes" id="UP000542405"/>
    </source>
</evidence>
<reference evidence="2 3" key="1">
    <citation type="submission" date="2020-04" db="EMBL/GenBank/DDBJ databases">
        <title>Achromobacter ruhlandii genome sequencing and assembly.</title>
        <authorList>
            <person name="Martins R.C.R."/>
            <person name="Perdigao-Neto L.V."/>
            <person name="Levin A.S.S."/>
            <person name="Costa S.F."/>
        </authorList>
    </citation>
    <scope>NUCLEOTIDE SEQUENCE [LARGE SCALE GENOMIC DNA]</scope>
    <source>
        <strain evidence="2 3">9035ralo</strain>
    </source>
</reference>
<dbReference type="InterPro" id="IPR038695">
    <property type="entry name" value="Saro_0823-like_sf"/>
</dbReference>
<comment type="caution">
    <text evidence="2">The sequence shown here is derived from an EMBL/GenBank/DDBJ whole genome shotgun (WGS) entry which is preliminary data.</text>
</comment>
<evidence type="ECO:0000256" key="1">
    <source>
        <dbReference type="SAM" id="MobiDB-lite"/>
    </source>
</evidence>